<dbReference type="Proteomes" id="UP000325313">
    <property type="component" value="Unassembled WGS sequence"/>
</dbReference>
<feature type="compositionally biased region" description="Polar residues" evidence="1">
    <location>
        <begin position="170"/>
        <end position="191"/>
    </location>
</feature>
<feature type="region of interest" description="Disordered" evidence="1">
    <location>
        <begin position="154"/>
        <end position="191"/>
    </location>
</feature>
<feature type="region of interest" description="Disordered" evidence="1">
    <location>
        <begin position="28"/>
        <end position="49"/>
    </location>
</feature>
<gene>
    <name evidence="2" type="ORF">PGTUg99_033015</name>
</gene>
<reference evidence="2 3" key="1">
    <citation type="submission" date="2019-05" db="EMBL/GenBank/DDBJ databases">
        <title>Emergence of the Ug99 lineage of the wheat stem rust pathogen through somatic hybridization.</title>
        <authorList>
            <person name="Li F."/>
            <person name="Upadhyaya N.M."/>
            <person name="Sperschneider J."/>
            <person name="Matny O."/>
            <person name="Nguyen-Phuc H."/>
            <person name="Mago R."/>
            <person name="Raley C."/>
            <person name="Miller M.E."/>
            <person name="Silverstein K.A.T."/>
            <person name="Henningsen E."/>
            <person name="Hirsch C.D."/>
            <person name="Visser B."/>
            <person name="Pretorius Z.A."/>
            <person name="Steffenson B.J."/>
            <person name="Schwessinger B."/>
            <person name="Dodds P.N."/>
            <person name="Figueroa M."/>
        </authorList>
    </citation>
    <scope>NUCLEOTIDE SEQUENCE [LARGE SCALE GENOMIC DNA]</scope>
    <source>
        <strain evidence="2 3">Ug99</strain>
    </source>
</reference>
<evidence type="ECO:0000256" key="1">
    <source>
        <dbReference type="SAM" id="MobiDB-lite"/>
    </source>
</evidence>
<evidence type="ECO:0000313" key="2">
    <source>
        <dbReference type="EMBL" id="KAA1124452.1"/>
    </source>
</evidence>
<proteinExistence type="predicted"/>
<name>A0A5B0RG89_PUCGR</name>
<dbReference type="EMBL" id="VDEP01000204">
    <property type="protein sequence ID" value="KAA1124452.1"/>
    <property type="molecule type" value="Genomic_DNA"/>
</dbReference>
<dbReference type="AlphaFoldDB" id="A0A5B0RG89"/>
<evidence type="ECO:0000313" key="3">
    <source>
        <dbReference type="Proteomes" id="UP000325313"/>
    </source>
</evidence>
<protein>
    <submittedName>
        <fullName evidence="2">Uncharacterized protein</fullName>
    </submittedName>
</protein>
<organism evidence="2 3">
    <name type="scientific">Puccinia graminis f. sp. tritici</name>
    <dbReference type="NCBI Taxonomy" id="56615"/>
    <lineage>
        <taxon>Eukaryota</taxon>
        <taxon>Fungi</taxon>
        <taxon>Dikarya</taxon>
        <taxon>Basidiomycota</taxon>
        <taxon>Pucciniomycotina</taxon>
        <taxon>Pucciniomycetes</taxon>
        <taxon>Pucciniales</taxon>
        <taxon>Pucciniaceae</taxon>
        <taxon>Puccinia</taxon>
    </lineage>
</organism>
<accession>A0A5B0RG89</accession>
<comment type="caution">
    <text evidence="2">The sequence shown here is derived from an EMBL/GenBank/DDBJ whole genome shotgun (WGS) entry which is preliminary data.</text>
</comment>
<sequence length="191" mass="21604">MSVLNQKPNNQKSDTSLNSANAMTQWMDEASPVERRTHSRTRRSSSDISGSSSIATFFEIVNVPSQFVSSTRSKFERTKSNIVVVIEDSYSTAFEFEHSDQIKGYESSADSTTFSTRSSLDNDAEDTYDGIDRLDGLLLPDFFTYTSEERELIRQNQPILRTQREKTDENNSSQPDGTLKQNLQTSNQAIF</sequence>